<dbReference type="Gramene" id="scaffold_104669.1">
    <property type="protein sequence ID" value="scaffold_104669.1"/>
    <property type="gene ID" value="scaffold_104669.1"/>
</dbReference>
<accession>D7KF03</accession>
<dbReference type="HOGENOM" id="CLU_1519890_0_0_1"/>
<sequence length="177" mass="20366">MMRRIPFSYKPVPLSLSSLCTCPCRSTQRKSLLLPHFSEKYLNLRLVDPKPLSHSRCNWISVNRRVITAVARAESNQIGDDGNSKEHTRCCGIDDTDTLPPLFVCSNCCEEFAEQQKKVLQPKYEFPSAENVFLIESGDDYFGGDERSLGMIFLEENFLLQNPFLDQTLWINQFFCK</sequence>
<proteinExistence type="predicted"/>
<protein>
    <submittedName>
        <fullName evidence="1">Uncharacterized protein</fullName>
    </submittedName>
</protein>
<dbReference type="EMBL" id="GL348713">
    <property type="protein sequence ID" value="EFH67786.1"/>
    <property type="molecule type" value="Genomic_DNA"/>
</dbReference>
<dbReference type="AlphaFoldDB" id="D7KF03"/>
<name>D7KF03_ARALL</name>
<reference evidence="2" key="1">
    <citation type="journal article" date="2011" name="Nat. Genet.">
        <title>The Arabidopsis lyrata genome sequence and the basis of rapid genome size change.</title>
        <authorList>
            <person name="Hu T.T."/>
            <person name="Pattyn P."/>
            <person name="Bakker E.G."/>
            <person name="Cao J."/>
            <person name="Cheng J.-F."/>
            <person name="Clark R.M."/>
            <person name="Fahlgren N."/>
            <person name="Fawcett J.A."/>
            <person name="Grimwood J."/>
            <person name="Gundlach H."/>
            <person name="Haberer G."/>
            <person name="Hollister J.D."/>
            <person name="Ossowski S."/>
            <person name="Ottilar R.P."/>
            <person name="Salamov A.A."/>
            <person name="Schneeberger K."/>
            <person name="Spannagl M."/>
            <person name="Wang X."/>
            <person name="Yang L."/>
            <person name="Nasrallah M.E."/>
            <person name="Bergelson J."/>
            <person name="Carrington J.C."/>
            <person name="Gaut B.S."/>
            <person name="Schmutz J."/>
            <person name="Mayer K.F.X."/>
            <person name="Van de Peer Y."/>
            <person name="Grigoriev I.V."/>
            <person name="Nordborg M."/>
            <person name="Weigel D."/>
            <person name="Guo Y.-L."/>
        </authorList>
    </citation>
    <scope>NUCLEOTIDE SEQUENCE [LARGE SCALE GENOMIC DNA]</scope>
    <source>
        <strain evidence="2">cv. MN47</strain>
    </source>
</reference>
<dbReference type="eggNOG" id="KOG1440">
    <property type="taxonomic scope" value="Eukaryota"/>
</dbReference>
<dbReference type="Proteomes" id="UP000008694">
    <property type="component" value="Unassembled WGS sequence"/>
</dbReference>
<evidence type="ECO:0000313" key="2">
    <source>
        <dbReference type="Proteomes" id="UP000008694"/>
    </source>
</evidence>
<dbReference type="eggNOG" id="KOG1844">
    <property type="taxonomic scope" value="Eukaryota"/>
</dbReference>
<gene>
    <name evidence="1" type="ORF">ARALYDRAFT_891875</name>
</gene>
<organism evidence="2">
    <name type="scientific">Arabidopsis lyrata subsp. lyrata</name>
    <name type="common">Lyre-leaved rock-cress</name>
    <dbReference type="NCBI Taxonomy" id="81972"/>
    <lineage>
        <taxon>Eukaryota</taxon>
        <taxon>Viridiplantae</taxon>
        <taxon>Streptophyta</taxon>
        <taxon>Embryophyta</taxon>
        <taxon>Tracheophyta</taxon>
        <taxon>Spermatophyta</taxon>
        <taxon>Magnoliopsida</taxon>
        <taxon>eudicotyledons</taxon>
        <taxon>Gunneridae</taxon>
        <taxon>Pentapetalae</taxon>
        <taxon>rosids</taxon>
        <taxon>malvids</taxon>
        <taxon>Brassicales</taxon>
        <taxon>Brassicaceae</taxon>
        <taxon>Camelineae</taxon>
        <taxon>Arabidopsis</taxon>
    </lineage>
</organism>
<dbReference type="STRING" id="81972.D7KF03"/>
<keyword evidence="2" id="KW-1185">Reference proteome</keyword>
<evidence type="ECO:0000313" key="1">
    <source>
        <dbReference type="EMBL" id="EFH67786.1"/>
    </source>
</evidence>